<name>A0A2J7ZPI9_9CHLO</name>
<sequence>AFRVLLIPSLSPQFELRYNELERARTIFERYVQILPTVKAWVRYAKFEMGNGEVALARGCYERGVEELGEDAQTTRTK</sequence>
<organism evidence="1 2">
    <name type="scientific">Tetrabaena socialis</name>
    <dbReference type="NCBI Taxonomy" id="47790"/>
    <lineage>
        <taxon>Eukaryota</taxon>
        <taxon>Viridiplantae</taxon>
        <taxon>Chlorophyta</taxon>
        <taxon>core chlorophytes</taxon>
        <taxon>Chlorophyceae</taxon>
        <taxon>CS clade</taxon>
        <taxon>Chlamydomonadales</taxon>
        <taxon>Tetrabaenaceae</taxon>
        <taxon>Tetrabaena</taxon>
    </lineage>
</organism>
<dbReference type="Proteomes" id="UP000236333">
    <property type="component" value="Unassembled WGS sequence"/>
</dbReference>
<feature type="non-terminal residue" evidence="1">
    <location>
        <position position="1"/>
    </location>
</feature>
<accession>A0A2J7ZPI9</accession>
<proteinExistence type="predicted"/>
<dbReference type="Gene3D" id="1.25.40.10">
    <property type="entry name" value="Tetratricopeptide repeat domain"/>
    <property type="match status" value="1"/>
</dbReference>
<dbReference type="SMART" id="SM00386">
    <property type="entry name" value="HAT"/>
    <property type="match status" value="1"/>
</dbReference>
<reference evidence="1 2" key="1">
    <citation type="journal article" date="2017" name="Mol. Biol. Evol.">
        <title>The 4-celled Tetrabaena socialis nuclear genome reveals the essential components for genetic control of cell number at the origin of multicellularity in the volvocine lineage.</title>
        <authorList>
            <person name="Featherston J."/>
            <person name="Arakaki Y."/>
            <person name="Hanschen E.R."/>
            <person name="Ferris P.J."/>
            <person name="Michod R.E."/>
            <person name="Olson B.J.S.C."/>
            <person name="Nozaki H."/>
            <person name="Durand P.M."/>
        </authorList>
    </citation>
    <scope>NUCLEOTIDE SEQUENCE [LARGE SCALE GENOMIC DNA]</scope>
    <source>
        <strain evidence="1 2">NIES-571</strain>
    </source>
</reference>
<protein>
    <submittedName>
        <fullName evidence="1">Crooked neck-like protein 1</fullName>
    </submittedName>
</protein>
<comment type="caution">
    <text evidence="1">The sequence shown here is derived from an EMBL/GenBank/DDBJ whole genome shotgun (WGS) entry which is preliminary data.</text>
</comment>
<dbReference type="GO" id="GO:0006396">
    <property type="term" value="P:RNA processing"/>
    <property type="evidence" value="ECO:0007669"/>
    <property type="project" value="InterPro"/>
</dbReference>
<dbReference type="SUPFAM" id="SSF48452">
    <property type="entry name" value="TPR-like"/>
    <property type="match status" value="1"/>
</dbReference>
<evidence type="ECO:0000313" key="1">
    <source>
        <dbReference type="EMBL" id="PNH02162.1"/>
    </source>
</evidence>
<keyword evidence="2" id="KW-1185">Reference proteome</keyword>
<dbReference type="Pfam" id="PF02184">
    <property type="entry name" value="HAT"/>
    <property type="match status" value="1"/>
</dbReference>
<dbReference type="InterPro" id="IPR003107">
    <property type="entry name" value="HAT"/>
</dbReference>
<dbReference type="OrthoDB" id="541719at2759"/>
<dbReference type="AlphaFoldDB" id="A0A2J7ZPI9"/>
<evidence type="ECO:0000313" key="2">
    <source>
        <dbReference type="Proteomes" id="UP000236333"/>
    </source>
</evidence>
<dbReference type="InterPro" id="IPR011990">
    <property type="entry name" value="TPR-like_helical_dom_sf"/>
</dbReference>
<gene>
    <name evidence="1" type="ORF">TSOC_011887</name>
</gene>
<dbReference type="EMBL" id="PGGS01000712">
    <property type="protein sequence ID" value="PNH02162.1"/>
    <property type="molecule type" value="Genomic_DNA"/>
</dbReference>